<accession>A0A7G5C044</accession>
<dbReference type="PANTHER" id="PTHR43649">
    <property type="entry name" value="ARABINOSE-BINDING PROTEIN-RELATED"/>
    <property type="match status" value="1"/>
</dbReference>
<dbReference type="RefSeq" id="WP_182298703.1">
    <property type="nucleotide sequence ID" value="NZ_CP041969.1"/>
</dbReference>
<keyword evidence="1" id="KW-0732">Signal</keyword>
<dbReference type="InterPro" id="IPR006059">
    <property type="entry name" value="SBP"/>
</dbReference>
<gene>
    <name evidence="2" type="ORF">FPL14_16270</name>
</gene>
<dbReference type="Pfam" id="PF01547">
    <property type="entry name" value="SBP_bac_1"/>
    <property type="match status" value="1"/>
</dbReference>
<dbReference type="Gene3D" id="3.40.190.10">
    <property type="entry name" value="Periplasmic binding protein-like II"/>
    <property type="match status" value="1"/>
</dbReference>
<keyword evidence="3" id="KW-1185">Reference proteome</keyword>
<proteinExistence type="predicted"/>
<name>A0A7G5C044_9BACL</name>
<reference evidence="2 3" key="1">
    <citation type="submission" date="2019-07" db="EMBL/GenBank/DDBJ databases">
        <authorList>
            <person name="Kim J.K."/>
            <person name="Cheong H.-M."/>
            <person name="Choi Y."/>
            <person name="Hwang K.J."/>
            <person name="Lee S."/>
            <person name="Choi C."/>
        </authorList>
    </citation>
    <scope>NUCLEOTIDE SEQUENCE [LARGE SCALE GENOMIC DNA]</scope>
    <source>
        <strain evidence="2 3">KS 22</strain>
    </source>
</reference>
<evidence type="ECO:0000313" key="3">
    <source>
        <dbReference type="Proteomes" id="UP000515679"/>
    </source>
</evidence>
<dbReference type="InterPro" id="IPR050490">
    <property type="entry name" value="Bact_solute-bd_prot1"/>
</dbReference>
<dbReference type="AlphaFoldDB" id="A0A7G5C044"/>
<dbReference type="PROSITE" id="PS51257">
    <property type="entry name" value="PROKAR_LIPOPROTEIN"/>
    <property type="match status" value="1"/>
</dbReference>
<sequence length="443" mass="49015">MRRLVSIATIFAIVPLSLASCSSDKPEESVTLKIAGVYQETFLQSIGYEYMQRHPNVEFEFLPEIPYTDDAGNDIERLFSEEQPDIFVTGANYYAEAVKTGRLASIDPYLRKSKSPGIVPFIDRHLRTYAKDGSLYGYPTAFESSALLYNKTLFDEYHIDYPVNNMTWDNVLKIAGAFPRTDKRDKPILGLLTGTGGDDVGAYLFYRVDDAGMSNNLAIVNPGKNKATVDSQSWLETWKLFLEAYHNGTLGPTALEVSEANEWIDGVAFDDKFRPFLAGNAAMAFADTSLLPYLIGSKKSTGVNWGMVSPPGQYQIHLQIPSIYTINAGSAKKNAAWQLLEFIAGNESTIHQAEHDNRTFGVELKANIKPIEDIFDVDLSPFYISEAANRGIYSSGNDNYLRAYYTNGPLEMNKVLDGDQTIEEALGSLQAAVDAALKSDGSQ</sequence>
<feature type="chain" id="PRO_5039006206" evidence="1">
    <location>
        <begin position="20"/>
        <end position="443"/>
    </location>
</feature>
<dbReference type="Proteomes" id="UP000515679">
    <property type="component" value="Chromosome"/>
</dbReference>
<dbReference type="PANTHER" id="PTHR43649:SF12">
    <property type="entry name" value="DIACETYLCHITOBIOSE BINDING PROTEIN DASA"/>
    <property type="match status" value="1"/>
</dbReference>
<evidence type="ECO:0000313" key="2">
    <source>
        <dbReference type="EMBL" id="QMV42578.1"/>
    </source>
</evidence>
<feature type="signal peptide" evidence="1">
    <location>
        <begin position="1"/>
        <end position="19"/>
    </location>
</feature>
<dbReference type="SUPFAM" id="SSF53850">
    <property type="entry name" value="Periplasmic binding protein-like II"/>
    <property type="match status" value="1"/>
</dbReference>
<protein>
    <submittedName>
        <fullName evidence="2">Extracellular solute-binding protein</fullName>
    </submittedName>
</protein>
<dbReference type="KEGG" id="cchl:FPL14_16270"/>
<evidence type="ECO:0000256" key="1">
    <source>
        <dbReference type="SAM" id="SignalP"/>
    </source>
</evidence>
<dbReference type="EMBL" id="CP041969">
    <property type="protein sequence ID" value="QMV42578.1"/>
    <property type="molecule type" value="Genomic_DNA"/>
</dbReference>
<organism evidence="2 3">
    <name type="scientific">Cohnella cholangitidis</name>
    <dbReference type="NCBI Taxonomy" id="2598458"/>
    <lineage>
        <taxon>Bacteria</taxon>
        <taxon>Bacillati</taxon>
        <taxon>Bacillota</taxon>
        <taxon>Bacilli</taxon>
        <taxon>Bacillales</taxon>
        <taxon>Paenibacillaceae</taxon>
        <taxon>Cohnella</taxon>
    </lineage>
</organism>